<dbReference type="AlphaFoldDB" id="A0AAV4VUC6"/>
<gene>
    <name evidence="3" type="ORF">CEXT_170321</name>
</gene>
<dbReference type="EMBL" id="BPLR01015031">
    <property type="protein sequence ID" value="GIY73083.1"/>
    <property type="molecule type" value="Genomic_DNA"/>
</dbReference>
<reference evidence="3 4" key="1">
    <citation type="submission" date="2021-06" db="EMBL/GenBank/DDBJ databases">
        <title>Caerostris extrusa draft genome.</title>
        <authorList>
            <person name="Kono N."/>
            <person name="Arakawa K."/>
        </authorList>
    </citation>
    <scope>NUCLEOTIDE SEQUENCE [LARGE SCALE GENOMIC DNA]</scope>
</reference>
<keyword evidence="4" id="KW-1185">Reference proteome</keyword>
<keyword evidence="2" id="KW-1133">Transmembrane helix</keyword>
<protein>
    <submittedName>
        <fullName evidence="3">Uncharacterized protein</fullName>
    </submittedName>
</protein>
<name>A0AAV4VUC6_CAEEX</name>
<organism evidence="3 4">
    <name type="scientific">Caerostris extrusa</name>
    <name type="common">Bark spider</name>
    <name type="synonym">Caerostris bankana</name>
    <dbReference type="NCBI Taxonomy" id="172846"/>
    <lineage>
        <taxon>Eukaryota</taxon>
        <taxon>Metazoa</taxon>
        <taxon>Ecdysozoa</taxon>
        <taxon>Arthropoda</taxon>
        <taxon>Chelicerata</taxon>
        <taxon>Arachnida</taxon>
        <taxon>Araneae</taxon>
        <taxon>Araneomorphae</taxon>
        <taxon>Entelegynae</taxon>
        <taxon>Araneoidea</taxon>
        <taxon>Araneidae</taxon>
        <taxon>Caerostris</taxon>
    </lineage>
</organism>
<keyword evidence="2" id="KW-0472">Membrane</keyword>
<keyword evidence="2" id="KW-0812">Transmembrane</keyword>
<accession>A0AAV4VUC6</accession>
<comment type="caution">
    <text evidence="3">The sequence shown here is derived from an EMBL/GenBank/DDBJ whole genome shotgun (WGS) entry which is preliminary data.</text>
</comment>
<evidence type="ECO:0000313" key="3">
    <source>
        <dbReference type="EMBL" id="GIY73083.1"/>
    </source>
</evidence>
<feature type="transmembrane region" description="Helical" evidence="2">
    <location>
        <begin position="124"/>
        <end position="148"/>
    </location>
</feature>
<evidence type="ECO:0000256" key="2">
    <source>
        <dbReference type="SAM" id="Phobius"/>
    </source>
</evidence>
<dbReference type="Proteomes" id="UP001054945">
    <property type="component" value="Unassembled WGS sequence"/>
</dbReference>
<proteinExistence type="predicted"/>
<feature type="compositionally biased region" description="Basic residues" evidence="1">
    <location>
        <begin position="8"/>
        <end position="18"/>
    </location>
</feature>
<evidence type="ECO:0000313" key="4">
    <source>
        <dbReference type="Proteomes" id="UP001054945"/>
    </source>
</evidence>
<sequence length="152" mass="18039">MAPSNSKKERKKERKRSRLPPDEIPQREIIPSQKRDIKVGKREPGNKNFSTNEGGLKKLSRKGMPTQERIRREWRSPPREFLKMKVATIIQSGPSGRQCLKNGFHCTERRHESRLGKHLTRGEYIYIFQLLYLYYLFEIPLFHVTVFINNML</sequence>
<feature type="region of interest" description="Disordered" evidence="1">
    <location>
        <begin position="1"/>
        <end position="74"/>
    </location>
</feature>
<evidence type="ECO:0000256" key="1">
    <source>
        <dbReference type="SAM" id="MobiDB-lite"/>
    </source>
</evidence>
<feature type="compositionally biased region" description="Basic and acidic residues" evidence="1">
    <location>
        <begin position="33"/>
        <end position="45"/>
    </location>
</feature>